<evidence type="ECO:0000256" key="1">
    <source>
        <dbReference type="SAM" id="Phobius"/>
    </source>
</evidence>
<sequence>MSTLAVELNGDEVHSISAPDRFATTAPFSIELANRGRSTHVHLHLDDDLDRVASIAEVNHYVEDDAVKRVHVSAVEVDEPVRGKLKVVTGYGSNTAYVDVRIEPPPEVAPDEVVVDERLSKPPERSPPAPLSSRVVAGLERAIERGGVPALLVSFLAVALGVAAAFAIDSVLVFLAVGVVLAVTLAAALYLLW</sequence>
<dbReference type="Pfam" id="PF24368">
    <property type="entry name" value="DUF7524"/>
    <property type="match status" value="1"/>
</dbReference>
<feature type="transmembrane region" description="Helical" evidence="1">
    <location>
        <begin position="148"/>
        <end position="168"/>
    </location>
</feature>
<feature type="transmembrane region" description="Helical" evidence="1">
    <location>
        <begin position="174"/>
        <end position="192"/>
    </location>
</feature>
<keyword evidence="1" id="KW-1133">Transmembrane helix</keyword>
<evidence type="ECO:0000313" key="3">
    <source>
        <dbReference type="Proteomes" id="UP000323537"/>
    </source>
</evidence>
<dbReference type="RefSeq" id="WP_149783058.1">
    <property type="nucleotide sequence ID" value="NZ_BAAADP010000001.1"/>
</dbReference>
<organism evidence="2 3">
    <name type="scientific">Halorubrum aquaticum</name>
    <dbReference type="NCBI Taxonomy" id="387340"/>
    <lineage>
        <taxon>Archaea</taxon>
        <taxon>Methanobacteriati</taxon>
        <taxon>Methanobacteriota</taxon>
        <taxon>Stenosarchaea group</taxon>
        <taxon>Halobacteria</taxon>
        <taxon>Halobacteriales</taxon>
        <taxon>Haloferacaceae</taxon>
        <taxon>Halorubrum</taxon>
    </lineage>
</organism>
<reference evidence="2 3" key="1">
    <citation type="submission" date="2016-10" db="EMBL/GenBank/DDBJ databases">
        <authorList>
            <person name="Varghese N."/>
            <person name="Submissions S."/>
        </authorList>
    </citation>
    <scope>NUCLEOTIDE SEQUENCE [LARGE SCALE GENOMIC DNA]</scope>
    <source>
        <strain evidence="2 3">CGMCC 1.6377</strain>
    </source>
</reference>
<dbReference type="EMBL" id="FOPZ01000001">
    <property type="protein sequence ID" value="SFH33306.1"/>
    <property type="molecule type" value="Genomic_DNA"/>
</dbReference>
<dbReference type="AlphaFoldDB" id="A0A1I2Z740"/>
<proteinExistence type="predicted"/>
<keyword evidence="1" id="KW-0812">Transmembrane</keyword>
<keyword evidence="3" id="KW-1185">Reference proteome</keyword>
<dbReference type="OrthoDB" id="282430at2157"/>
<evidence type="ECO:0000313" key="2">
    <source>
        <dbReference type="EMBL" id="SFH33306.1"/>
    </source>
</evidence>
<gene>
    <name evidence="2" type="ORF">SAMN04488066_101272</name>
</gene>
<dbReference type="InterPro" id="IPR055946">
    <property type="entry name" value="DUF7524"/>
</dbReference>
<protein>
    <submittedName>
        <fullName evidence="2">Uncharacterized protein</fullName>
    </submittedName>
</protein>
<dbReference type="Proteomes" id="UP000323537">
    <property type="component" value="Unassembled WGS sequence"/>
</dbReference>
<accession>A0A1I2Z740</accession>
<name>A0A1I2Z740_9EURY</name>
<keyword evidence="1" id="KW-0472">Membrane</keyword>